<dbReference type="EMBL" id="JAVIKH010000001">
    <property type="protein sequence ID" value="MDX8335009.1"/>
    <property type="molecule type" value="Genomic_DNA"/>
</dbReference>
<evidence type="ECO:0000256" key="2">
    <source>
        <dbReference type="ARBA" id="ARBA00009261"/>
    </source>
</evidence>
<evidence type="ECO:0000256" key="3">
    <source>
        <dbReference type="ARBA" id="ARBA00022448"/>
    </source>
</evidence>
<evidence type="ECO:0000256" key="5">
    <source>
        <dbReference type="ARBA" id="ARBA00022692"/>
    </source>
</evidence>
<keyword evidence="7 8" id="KW-0472">Membrane</keyword>
<dbReference type="RefSeq" id="WP_320312422.1">
    <property type="nucleotide sequence ID" value="NZ_JAVIKH010000001.1"/>
</dbReference>
<dbReference type="PANTHER" id="PTHR30330">
    <property type="entry name" value="AGSS FAMILY TRANSPORTER, SODIUM-ALANINE"/>
    <property type="match status" value="1"/>
</dbReference>
<protein>
    <submittedName>
        <fullName evidence="9">Amino acid carrier protein</fullName>
    </submittedName>
</protein>
<proteinExistence type="inferred from homology"/>
<feature type="transmembrane region" description="Helical" evidence="8">
    <location>
        <begin position="387"/>
        <end position="410"/>
    </location>
</feature>
<feature type="transmembrane region" description="Helical" evidence="8">
    <location>
        <begin position="166"/>
        <end position="191"/>
    </location>
</feature>
<dbReference type="Gene3D" id="1.20.1740.10">
    <property type="entry name" value="Amino acid/polyamine transporter I"/>
    <property type="match status" value="1"/>
</dbReference>
<evidence type="ECO:0000313" key="9">
    <source>
        <dbReference type="EMBL" id="MDX8335009.1"/>
    </source>
</evidence>
<sequence>MVNLSRINDVFSFLNPITDILWEFPRNFEFYKNIPIIGDFSLAILLLMGCGMYFSFKLKFVQVGYFKRGVNILKRRSKAKIGISPMASFLLSSATRIGPGNIMGVTGAVLAGGPGALFWMWVSAFFGMATSFVEATLSQIFKEKNGEDYVGGIAYYGRKLLNNSKIAGFSIAVAYILYALFTLPSQVFHMFTAFGSVASQITGNSYGRTDMIYIVIGISIIVLTTIIIFGGIRRVAAVTDLIVPIMAVLYFGIALFLIAINLDKVPYFFTSVFSQAFSPDAIFGGAMGIALQQGIKRGLMSNEAGQGTVTMAAAAADAKHPVEQGFIQSLGVFIDTFVICTISGFLVIIANVWNLEGFDFMALKSDKLGYFITSLKVLSPQALETPIQFLVSLCYGMFAFSTILGMIAFIEVSATEISRKKVFLNTMKLISSLLFIPFGVACVWSGAELDNIWIISDLTNIMMVYINIPLIIIGFKYTEKALENYNKEFSEIDSNYKFSEELS</sequence>
<comment type="similarity">
    <text evidence="2 8">Belongs to the alanine or glycine:cation symporter (AGCS) (TC 2.A.25) family.</text>
</comment>
<dbReference type="InterPro" id="IPR001463">
    <property type="entry name" value="Na/Ala_symport"/>
</dbReference>
<evidence type="ECO:0000313" key="10">
    <source>
        <dbReference type="Proteomes" id="UP001279681"/>
    </source>
</evidence>
<feature type="transmembrane region" description="Helical" evidence="8">
    <location>
        <begin position="422"/>
        <end position="446"/>
    </location>
</feature>
<feature type="transmembrane region" description="Helical" evidence="8">
    <location>
        <begin position="452"/>
        <end position="475"/>
    </location>
</feature>
<dbReference type="NCBIfam" id="TIGR00835">
    <property type="entry name" value="agcS"/>
    <property type="match status" value="1"/>
</dbReference>
<name>A0ABU4W684_9FUSO</name>
<dbReference type="PRINTS" id="PR00175">
    <property type="entry name" value="NAALASMPORT"/>
</dbReference>
<feature type="transmembrane region" description="Helical" evidence="8">
    <location>
        <begin position="211"/>
        <end position="229"/>
    </location>
</feature>
<feature type="transmembrane region" description="Helical" evidence="8">
    <location>
        <begin position="241"/>
        <end position="262"/>
    </location>
</feature>
<keyword evidence="4 8" id="KW-1003">Cell membrane</keyword>
<feature type="transmembrane region" description="Helical" evidence="8">
    <location>
        <begin position="330"/>
        <end position="353"/>
    </location>
</feature>
<dbReference type="PROSITE" id="PS00873">
    <property type="entry name" value="NA_ALANINE_SYMP"/>
    <property type="match status" value="1"/>
</dbReference>
<keyword evidence="8" id="KW-0769">Symport</keyword>
<evidence type="ECO:0000256" key="6">
    <source>
        <dbReference type="ARBA" id="ARBA00022989"/>
    </source>
</evidence>
<evidence type="ECO:0000256" key="7">
    <source>
        <dbReference type="ARBA" id="ARBA00023136"/>
    </source>
</evidence>
<comment type="subcellular location">
    <subcellularLocation>
        <location evidence="1 8">Cell membrane</location>
        <topology evidence="1 8">Multi-pass membrane protein</topology>
    </subcellularLocation>
</comment>
<keyword evidence="3 8" id="KW-0813">Transport</keyword>
<keyword evidence="5 8" id="KW-0812">Transmembrane</keyword>
<feature type="transmembrane region" description="Helical" evidence="8">
    <location>
        <begin position="268"/>
        <end position="291"/>
    </location>
</feature>
<gene>
    <name evidence="9" type="ORF">RFV38_00600</name>
</gene>
<comment type="caution">
    <text evidence="9">The sequence shown here is derived from an EMBL/GenBank/DDBJ whole genome shotgun (WGS) entry which is preliminary data.</text>
</comment>
<evidence type="ECO:0000256" key="8">
    <source>
        <dbReference type="RuleBase" id="RU363064"/>
    </source>
</evidence>
<organism evidence="9 10">
    <name type="scientific">Candidatus Cetobacterium colombiensis</name>
    <dbReference type="NCBI Taxonomy" id="3073100"/>
    <lineage>
        <taxon>Bacteria</taxon>
        <taxon>Fusobacteriati</taxon>
        <taxon>Fusobacteriota</taxon>
        <taxon>Fusobacteriia</taxon>
        <taxon>Fusobacteriales</taxon>
        <taxon>Fusobacteriaceae</taxon>
        <taxon>Cetobacterium</taxon>
    </lineage>
</organism>
<keyword evidence="10" id="KW-1185">Reference proteome</keyword>
<feature type="transmembrane region" description="Helical" evidence="8">
    <location>
        <begin position="34"/>
        <end position="56"/>
    </location>
</feature>
<accession>A0ABU4W684</accession>
<keyword evidence="6 8" id="KW-1133">Transmembrane helix</keyword>
<dbReference type="Pfam" id="PF01235">
    <property type="entry name" value="Na_Ala_symp"/>
    <property type="match status" value="1"/>
</dbReference>
<evidence type="ECO:0000256" key="4">
    <source>
        <dbReference type="ARBA" id="ARBA00022475"/>
    </source>
</evidence>
<reference evidence="10" key="1">
    <citation type="submission" date="2023-07" db="EMBL/GenBank/DDBJ databases">
        <authorList>
            <person name="Colorado M.A."/>
            <person name="Villamil L.M."/>
            <person name="Melo J.F."/>
            <person name="Rodriguez J.A."/>
            <person name="Ruiz R.Y."/>
        </authorList>
    </citation>
    <scope>NUCLEOTIDE SEQUENCE [LARGE SCALE GENOMIC DNA]</scope>
    <source>
        <strain evidence="10">C33</strain>
    </source>
</reference>
<dbReference type="PANTHER" id="PTHR30330:SF1">
    <property type="entry name" value="AMINO-ACID CARRIER PROTEIN ALST"/>
    <property type="match status" value="1"/>
</dbReference>
<evidence type="ECO:0000256" key="1">
    <source>
        <dbReference type="ARBA" id="ARBA00004651"/>
    </source>
</evidence>
<dbReference type="Proteomes" id="UP001279681">
    <property type="component" value="Unassembled WGS sequence"/>
</dbReference>